<gene>
    <name evidence="5" type="primary">SPOSA6832_01143</name>
</gene>
<keyword evidence="6" id="KW-1185">Reference proteome</keyword>
<keyword evidence="2 3" id="KW-0175">Coiled coil</keyword>
<accession>A0A0D6EHZ7</accession>
<dbReference type="PANTHER" id="PTHR39472">
    <property type="entry name" value="EXPRESSED PROTEIN"/>
    <property type="match status" value="1"/>
</dbReference>
<feature type="compositionally biased region" description="Basic and acidic residues" evidence="4">
    <location>
        <begin position="215"/>
        <end position="238"/>
    </location>
</feature>
<feature type="compositionally biased region" description="Polar residues" evidence="4">
    <location>
        <begin position="164"/>
        <end position="176"/>
    </location>
</feature>
<reference evidence="6" key="1">
    <citation type="submission" date="2015-02" db="EMBL/GenBank/DDBJ databases">
        <authorList>
            <person name="Gon?alves P."/>
        </authorList>
    </citation>
    <scope>NUCLEOTIDE SEQUENCE [LARGE SCALE GENOMIC DNA]</scope>
</reference>
<organism evidence="5 6">
    <name type="scientific">Sporidiobolus salmonicolor</name>
    <name type="common">Yeast-like fungus</name>
    <name type="synonym">Sporobolomyces salmonicolor</name>
    <dbReference type="NCBI Taxonomy" id="5005"/>
    <lineage>
        <taxon>Eukaryota</taxon>
        <taxon>Fungi</taxon>
        <taxon>Dikarya</taxon>
        <taxon>Basidiomycota</taxon>
        <taxon>Pucciniomycotina</taxon>
        <taxon>Microbotryomycetes</taxon>
        <taxon>Sporidiobolales</taxon>
        <taxon>Sporidiobolaceae</taxon>
        <taxon>Sporobolomyces</taxon>
    </lineage>
</organism>
<feature type="region of interest" description="Disordered" evidence="4">
    <location>
        <begin position="156"/>
        <end position="281"/>
    </location>
</feature>
<feature type="coiled-coil region" evidence="3">
    <location>
        <begin position="52"/>
        <end position="86"/>
    </location>
</feature>
<dbReference type="Proteomes" id="UP000243876">
    <property type="component" value="Unassembled WGS sequence"/>
</dbReference>
<evidence type="ECO:0000256" key="4">
    <source>
        <dbReference type="SAM" id="MobiDB-lite"/>
    </source>
</evidence>
<proteinExistence type="inferred from homology"/>
<dbReference type="OrthoDB" id="21214at2759"/>
<dbReference type="InterPro" id="IPR008555">
    <property type="entry name" value="SIKE"/>
</dbReference>
<evidence type="ECO:0000313" key="6">
    <source>
        <dbReference type="Proteomes" id="UP000243876"/>
    </source>
</evidence>
<evidence type="ECO:0000313" key="5">
    <source>
        <dbReference type="EMBL" id="CEQ39604.1"/>
    </source>
</evidence>
<dbReference type="PANTHER" id="PTHR39472:SF1">
    <property type="entry name" value="EXPRESSED PROTEIN"/>
    <property type="match status" value="1"/>
</dbReference>
<dbReference type="EMBL" id="CENE01000003">
    <property type="protein sequence ID" value="CEQ39604.1"/>
    <property type="molecule type" value="Genomic_DNA"/>
</dbReference>
<dbReference type="AlphaFoldDB" id="A0A0D6EHZ7"/>
<feature type="compositionally biased region" description="Polar residues" evidence="4">
    <location>
        <begin position="246"/>
        <end position="263"/>
    </location>
</feature>
<sequence>MTLMDQTQGSEMERLWGLLSELSAQLSHNRQQTEELHRRADELKVQEFDSELERLNVSLVMENQALQQENRQLSSLLKDYESTLEAVMGKFRAHAHATQQHHLELIRHYESLLLSMPVTLPPPESDPEAAPAIDPLHLQLSLSHLGSLLRKALRSLQGEDPEDSTSPLLHAVSTSPFDALDHGPAGGAGRSSSFSSSSSASSDADSSDYGDGAPDLDRLLASHHPDTFRSLSRPHDESEGGYVGRTASTNPHYIPTTSTSSLVASPPRPGQPVRARDEAASRGLGPVDDALQREIELEALRRENDELKKMPLPPSTPRQDLHRPFFCVVAI</sequence>
<evidence type="ECO:0000256" key="3">
    <source>
        <dbReference type="SAM" id="Coils"/>
    </source>
</evidence>
<evidence type="ECO:0000256" key="1">
    <source>
        <dbReference type="ARBA" id="ARBA00005537"/>
    </source>
</evidence>
<name>A0A0D6EHZ7_SPOSA</name>
<evidence type="ECO:0000256" key="2">
    <source>
        <dbReference type="ARBA" id="ARBA00023054"/>
    </source>
</evidence>
<protein>
    <submittedName>
        <fullName evidence="5">SPOSA6832_01143-mRNA-1:cds</fullName>
    </submittedName>
</protein>
<feature type="compositionally biased region" description="Low complexity" evidence="4">
    <location>
        <begin position="190"/>
        <end position="213"/>
    </location>
</feature>
<dbReference type="Pfam" id="PF05769">
    <property type="entry name" value="SIKE"/>
    <property type="match status" value="1"/>
</dbReference>
<comment type="similarity">
    <text evidence="1">Belongs to the SIKE family.</text>
</comment>
<feature type="non-terminal residue" evidence="5">
    <location>
        <position position="1"/>
    </location>
</feature>